<keyword evidence="3" id="KW-1185">Reference proteome</keyword>
<dbReference type="SUPFAM" id="SSF50969">
    <property type="entry name" value="YVTN repeat-like/Quinoprotein amine dehydrogenase"/>
    <property type="match status" value="1"/>
</dbReference>
<dbReference type="InterPro" id="IPR011044">
    <property type="entry name" value="Quino_amine_DH_bsu"/>
</dbReference>
<keyword evidence="1" id="KW-0732">Signal</keyword>
<dbReference type="OrthoDB" id="9760892at2"/>
<reference evidence="2 3" key="1">
    <citation type="submission" date="2016-11" db="EMBL/GenBank/DDBJ databases">
        <authorList>
            <person name="Jaros S."/>
            <person name="Januszkiewicz K."/>
            <person name="Wedrychowicz H."/>
        </authorList>
    </citation>
    <scope>NUCLEOTIDE SEQUENCE [LARGE SCALE GENOMIC DNA]</scope>
    <source>
        <strain evidence="2 3">DSM 45408</strain>
    </source>
</reference>
<dbReference type="EMBL" id="FQVX01000002">
    <property type="protein sequence ID" value="SHG42162.1"/>
    <property type="molecule type" value="Genomic_DNA"/>
</dbReference>
<feature type="signal peptide" evidence="1">
    <location>
        <begin position="1"/>
        <end position="24"/>
    </location>
</feature>
<dbReference type="InterPro" id="IPR015943">
    <property type="entry name" value="WD40/YVTN_repeat-like_dom_sf"/>
</dbReference>
<evidence type="ECO:0000256" key="1">
    <source>
        <dbReference type="SAM" id="SignalP"/>
    </source>
</evidence>
<dbReference type="RefSeq" id="WP_073420454.1">
    <property type="nucleotide sequence ID" value="NZ_FQVX01000002.1"/>
</dbReference>
<dbReference type="Proteomes" id="UP000184471">
    <property type="component" value="Unassembled WGS sequence"/>
</dbReference>
<proteinExistence type="predicted"/>
<dbReference type="PROSITE" id="PS51257">
    <property type="entry name" value="PROKAR_LIPOPROTEIN"/>
    <property type="match status" value="1"/>
</dbReference>
<dbReference type="AlphaFoldDB" id="A0A1M5JNJ9"/>
<gene>
    <name evidence="2" type="ORF">SAMN05444351_2584</name>
</gene>
<name>A0A1M5JNJ9_9ACTN</name>
<evidence type="ECO:0000313" key="2">
    <source>
        <dbReference type="EMBL" id="SHG42162.1"/>
    </source>
</evidence>
<feature type="chain" id="PRO_5038762695" description="Lactonase, 7-bladed beta-propeller" evidence="1">
    <location>
        <begin position="25"/>
        <end position="393"/>
    </location>
</feature>
<dbReference type="STRING" id="1070870.SAMN05444351_2584"/>
<dbReference type="Gene3D" id="2.130.10.10">
    <property type="entry name" value="YVTN repeat-like/Quinoprotein amine dehydrogenase"/>
    <property type="match status" value="2"/>
</dbReference>
<evidence type="ECO:0008006" key="4">
    <source>
        <dbReference type="Google" id="ProtNLM"/>
    </source>
</evidence>
<evidence type="ECO:0000313" key="3">
    <source>
        <dbReference type="Proteomes" id="UP000184471"/>
    </source>
</evidence>
<sequence length="393" mass="38639">MRTRLLLALLCSAVLLAGCSSAVAGTATAPAVPSPGLLDTVDLADVDDDLTPRDAVALDDGSFLVLLAGDTRIGRGPGSALVELVPGADGLAVGTVTAGAPYAGGGFGAEVHVADDGTVVTVGPVLSGDGGDDEEALDVAFTVQAPGAEEPELRVLPADPQLGTADRATAVLSPDGRTLYAALRWYVVGGDEVTRLAAVDVATGTVTASADLQVAAPGGATVAGLALRPDGGLVALVTTYRAPGEGDSDAVLAEYDAGLRLVGAPVDVIGDGSEGHGHALQVLADGTAVVSLSTSGADHRLVTVRDGAVLAAHALPHLAAEVAVSPDGRVWLNLGDGDVHTVAPVDLATGEVGEQVILCEDRGAPTDLALSADGGILLASGVCAGADVAHLVG</sequence>
<organism evidence="2 3">
    <name type="scientific">Geodermatophilus nigrescens</name>
    <dbReference type="NCBI Taxonomy" id="1070870"/>
    <lineage>
        <taxon>Bacteria</taxon>
        <taxon>Bacillati</taxon>
        <taxon>Actinomycetota</taxon>
        <taxon>Actinomycetes</taxon>
        <taxon>Geodermatophilales</taxon>
        <taxon>Geodermatophilaceae</taxon>
        <taxon>Geodermatophilus</taxon>
    </lineage>
</organism>
<protein>
    <recommendedName>
        <fullName evidence="4">Lactonase, 7-bladed beta-propeller</fullName>
    </recommendedName>
</protein>
<accession>A0A1M5JNJ9</accession>